<dbReference type="OrthoDB" id="9834000at2"/>
<evidence type="ECO:0000313" key="3">
    <source>
        <dbReference type="Proteomes" id="UP000192936"/>
    </source>
</evidence>
<dbReference type="Gene3D" id="1.20.1480.30">
    <property type="entry name" value="Designed four-helix bundle protein"/>
    <property type="match status" value="1"/>
</dbReference>
<sequence length="116" mass="12383">MGLPNRASGMDDRQSITQGSERAPVDGSGGGGHPPSMDDLTRRVDRLETILDQMAPTLARIDERLKSLATKEDVAKVGERVAKVEGAVEKLPTTLHLLGFIVSVLALAGIAKFLHL</sequence>
<evidence type="ECO:0000313" key="2">
    <source>
        <dbReference type="EMBL" id="SMF30054.1"/>
    </source>
</evidence>
<name>A0A1X7E9V1_9PROT</name>
<organism evidence="2 3">
    <name type="scientific">Azospirillum oryzae</name>
    <dbReference type="NCBI Taxonomy" id="286727"/>
    <lineage>
        <taxon>Bacteria</taxon>
        <taxon>Pseudomonadati</taxon>
        <taxon>Pseudomonadota</taxon>
        <taxon>Alphaproteobacteria</taxon>
        <taxon>Rhodospirillales</taxon>
        <taxon>Azospirillaceae</taxon>
        <taxon>Azospirillum</taxon>
    </lineage>
</organism>
<dbReference type="EMBL" id="FXAK01000002">
    <property type="protein sequence ID" value="SMF30054.1"/>
    <property type="molecule type" value="Genomic_DNA"/>
</dbReference>
<accession>A0A1X7E9V1</accession>
<reference evidence="2 3" key="1">
    <citation type="submission" date="2017-04" db="EMBL/GenBank/DDBJ databases">
        <authorList>
            <person name="Afonso C.L."/>
            <person name="Miller P.J."/>
            <person name="Scott M.A."/>
            <person name="Spackman E."/>
            <person name="Goraichik I."/>
            <person name="Dimitrov K.M."/>
            <person name="Suarez D.L."/>
            <person name="Swayne D.E."/>
        </authorList>
    </citation>
    <scope>NUCLEOTIDE SEQUENCE [LARGE SCALE GENOMIC DNA]</scope>
    <source>
        <strain evidence="2 3">A2P</strain>
    </source>
</reference>
<evidence type="ECO:0000256" key="1">
    <source>
        <dbReference type="SAM" id="MobiDB-lite"/>
    </source>
</evidence>
<proteinExistence type="predicted"/>
<dbReference type="Proteomes" id="UP000192936">
    <property type="component" value="Unassembled WGS sequence"/>
</dbReference>
<feature type="region of interest" description="Disordered" evidence="1">
    <location>
        <begin position="1"/>
        <end position="40"/>
    </location>
</feature>
<dbReference type="AlphaFoldDB" id="A0A1X7E9V1"/>
<gene>
    <name evidence="2" type="ORF">SAMN02982917_1391</name>
</gene>
<protein>
    <submittedName>
        <fullName evidence="2">Uncharacterized protein</fullName>
    </submittedName>
</protein>